<evidence type="ECO:0008006" key="2">
    <source>
        <dbReference type="Google" id="ProtNLM"/>
    </source>
</evidence>
<name>A0A8S5QCF2_9CAUD</name>
<protein>
    <recommendedName>
        <fullName evidence="2">DUF2800 domain-containing protein</fullName>
    </recommendedName>
</protein>
<evidence type="ECO:0000313" key="1">
    <source>
        <dbReference type="EMBL" id="DAE16760.1"/>
    </source>
</evidence>
<dbReference type="EMBL" id="BK015631">
    <property type="protein sequence ID" value="DAE16760.1"/>
    <property type="molecule type" value="Genomic_DNA"/>
</dbReference>
<dbReference type="InterPro" id="IPR011604">
    <property type="entry name" value="PDDEXK-like_dom_sf"/>
</dbReference>
<organism evidence="1">
    <name type="scientific">Siphoviridae sp. ctVii20</name>
    <dbReference type="NCBI Taxonomy" id="2825533"/>
    <lineage>
        <taxon>Viruses</taxon>
        <taxon>Duplodnaviria</taxon>
        <taxon>Heunggongvirae</taxon>
        <taxon>Uroviricota</taxon>
        <taxon>Caudoviricetes</taxon>
    </lineage>
</organism>
<dbReference type="InterPro" id="IPR021229">
    <property type="entry name" value="DUF2800"/>
</dbReference>
<proteinExistence type="predicted"/>
<sequence length="387" mass="43538">MQIFSRNWRRLVMPGKHALLSASSAHRWLLCPPSAKECAKLPDVSSEYARQGTDAHTLCEYKVKKALGMKVKNPTENLTFYNEEMEECASEYAQFIMESLSAAKEHCKDPLVLVEQRLDFSRWVPGGFGTGDCVIVADDTLMVIDFKYGLGVLVDAEKNSQMMCYALGALSLFDGIYDIKEVNMTIFQPRRENVSTASMTKEELLHWAETVLKPTAELAAQGKGEYKAGDHCRFCKLKATCRKRAEYNLELAKYDFAVPSTLEDEEIEIVLSKADELVNWAGEIKEYALQQALSGKSWKGWKLVEGRSNRHYVSEEAVAAKVEEAGYDPYEKKLLGITAMTKQLGKKKFDELLKGLIEKPQGKPVLVPESDKRPALHTAVDDFKNVN</sequence>
<dbReference type="Gene3D" id="3.90.320.10">
    <property type="match status" value="1"/>
</dbReference>
<reference evidence="1" key="1">
    <citation type="journal article" date="2021" name="Proc. Natl. Acad. Sci. U.S.A.">
        <title>A Catalog of Tens of Thousands of Viruses from Human Metagenomes Reveals Hidden Associations with Chronic Diseases.</title>
        <authorList>
            <person name="Tisza M.J."/>
            <person name="Buck C.B."/>
        </authorList>
    </citation>
    <scope>NUCLEOTIDE SEQUENCE</scope>
    <source>
        <strain evidence="1">CtVii20</strain>
    </source>
</reference>
<dbReference type="Pfam" id="PF10926">
    <property type="entry name" value="DUF2800"/>
    <property type="match status" value="1"/>
</dbReference>
<accession>A0A8S5QCF2</accession>